<keyword evidence="3" id="KW-0812">Transmembrane</keyword>
<dbReference type="RefSeq" id="XP_005823357.1">
    <property type="nucleotide sequence ID" value="XM_005823300.1"/>
</dbReference>
<sequence length="368" mass="41151">MAGMAMPLAALPARAALSPASSSSSSSSRKRSPWFALLSTAALLIVTAVALVRIHPMESRQDVLVSSGNLFETALASQRRDHAKKLKEEEKAKRDMREKIDHDEGVHHHKHLSDAALLRQAVKAQQRDEIKARKEAASMKQQLKKRSASAMPTRHESLSDAKLYQDALKEQKEDRQKVKTETKKTAAVQAKKIQKLKDMKKAEQQKKLQAELKFIISASDVSSKKSVKHTAVAHPPVKKHSAAHHKSHGDDLLDKKGEMNLVKYLDSQTGSRAKPVISEQDVTREKLRKEAAEKKAEEAKRKMKSIVRLATKYHVSSKHRKAKGDWARKAMYAADVSLAGKKSKRSYMRAEFARANAIEDSLLNSKLR</sequence>
<feature type="transmembrane region" description="Helical" evidence="3">
    <location>
        <begin position="32"/>
        <end position="52"/>
    </location>
</feature>
<dbReference type="EMBL" id="JH993075">
    <property type="protein sequence ID" value="EKX36377.1"/>
    <property type="molecule type" value="Genomic_DNA"/>
</dbReference>
<feature type="coiled-coil region" evidence="1">
    <location>
        <begin position="161"/>
        <end position="213"/>
    </location>
</feature>
<evidence type="ECO:0000313" key="5">
    <source>
        <dbReference type="EnsemblProtists" id="EKX36377"/>
    </source>
</evidence>
<keyword evidence="3" id="KW-1133">Transmembrane helix</keyword>
<gene>
    <name evidence="4" type="ORF">GUITHDRAFT_117486</name>
</gene>
<dbReference type="AlphaFoldDB" id="L1IJV4"/>
<name>L1IJV4_GUITC</name>
<dbReference type="EnsemblProtists" id="EKX36377">
    <property type="protein sequence ID" value="EKX36377"/>
    <property type="gene ID" value="GUITHDRAFT_117486"/>
</dbReference>
<proteinExistence type="predicted"/>
<keyword evidence="6" id="KW-1185">Reference proteome</keyword>
<dbReference type="GeneID" id="17293096"/>
<accession>L1IJV4</accession>
<keyword evidence="3" id="KW-0472">Membrane</keyword>
<dbReference type="KEGG" id="gtt:GUITHDRAFT_117486"/>
<reference evidence="4 6" key="1">
    <citation type="journal article" date="2012" name="Nature">
        <title>Algal genomes reveal evolutionary mosaicism and the fate of nucleomorphs.</title>
        <authorList>
            <consortium name="DOE Joint Genome Institute"/>
            <person name="Curtis B.A."/>
            <person name="Tanifuji G."/>
            <person name="Burki F."/>
            <person name="Gruber A."/>
            <person name="Irimia M."/>
            <person name="Maruyama S."/>
            <person name="Arias M.C."/>
            <person name="Ball S.G."/>
            <person name="Gile G.H."/>
            <person name="Hirakawa Y."/>
            <person name="Hopkins J.F."/>
            <person name="Kuo A."/>
            <person name="Rensing S.A."/>
            <person name="Schmutz J."/>
            <person name="Symeonidi A."/>
            <person name="Elias M."/>
            <person name="Eveleigh R.J."/>
            <person name="Herman E.K."/>
            <person name="Klute M.J."/>
            <person name="Nakayama T."/>
            <person name="Obornik M."/>
            <person name="Reyes-Prieto A."/>
            <person name="Armbrust E.V."/>
            <person name="Aves S.J."/>
            <person name="Beiko R.G."/>
            <person name="Coutinho P."/>
            <person name="Dacks J.B."/>
            <person name="Durnford D.G."/>
            <person name="Fast N.M."/>
            <person name="Green B.R."/>
            <person name="Grisdale C.J."/>
            <person name="Hempel F."/>
            <person name="Henrissat B."/>
            <person name="Hoppner M.P."/>
            <person name="Ishida K."/>
            <person name="Kim E."/>
            <person name="Koreny L."/>
            <person name="Kroth P.G."/>
            <person name="Liu Y."/>
            <person name="Malik S.B."/>
            <person name="Maier U.G."/>
            <person name="McRose D."/>
            <person name="Mock T."/>
            <person name="Neilson J.A."/>
            <person name="Onodera N.T."/>
            <person name="Poole A.M."/>
            <person name="Pritham E.J."/>
            <person name="Richards T.A."/>
            <person name="Rocap G."/>
            <person name="Roy S.W."/>
            <person name="Sarai C."/>
            <person name="Schaack S."/>
            <person name="Shirato S."/>
            <person name="Slamovits C.H."/>
            <person name="Spencer D.F."/>
            <person name="Suzuki S."/>
            <person name="Worden A.Z."/>
            <person name="Zauner S."/>
            <person name="Barry K."/>
            <person name="Bell C."/>
            <person name="Bharti A.K."/>
            <person name="Crow J.A."/>
            <person name="Grimwood J."/>
            <person name="Kramer R."/>
            <person name="Lindquist E."/>
            <person name="Lucas S."/>
            <person name="Salamov A."/>
            <person name="McFadden G.I."/>
            <person name="Lane C.E."/>
            <person name="Keeling P.J."/>
            <person name="Gray M.W."/>
            <person name="Grigoriev I.V."/>
            <person name="Archibald J.M."/>
        </authorList>
    </citation>
    <scope>NUCLEOTIDE SEQUENCE</scope>
    <source>
        <strain evidence="4 6">CCMP2712</strain>
    </source>
</reference>
<feature type="compositionally biased region" description="Basic and acidic residues" evidence="2">
    <location>
        <begin position="125"/>
        <end position="137"/>
    </location>
</feature>
<dbReference type="PaxDb" id="55529-EKX36377"/>
<dbReference type="HOGENOM" id="CLU_753238_0_0_1"/>
<reference evidence="5" key="3">
    <citation type="submission" date="2016-03" db="UniProtKB">
        <authorList>
            <consortium name="EnsemblProtists"/>
        </authorList>
    </citation>
    <scope>IDENTIFICATION</scope>
</reference>
<evidence type="ECO:0000313" key="6">
    <source>
        <dbReference type="Proteomes" id="UP000011087"/>
    </source>
</evidence>
<evidence type="ECO:0000313" key="4">
    <source>
        <dbReference type="EMBL" id="EKX36377.1"/>
    </source>
</evidence>
<feature type="region of interest" description="Disordered" evidence="2">
    <location>
        <begin position="125"/>
        <end position="160"/>
    </location>
</feature>
<organism evidence="4">
    <name type="scientific">Guillardia theta (strain CCMP2712)</name>
    <name type="common">Cryptophyte</name>
    <dbReference type="NCBI Taxonomy" id="905079"/>
    <lineage>
        <taxon>Eukaryota</taxon>
        <taxon>Cryptophyceae</taxon>
        <taxon>Pyrenomonadales</taxon>
        <taxon>Geminigeraceae</taxon>
        <taxon>Guillardia</taxon>
    </lineage>
</organism>
<feature type="compositionally biased region" description="Basic residues" evidence="2">
    <location>
        <begin position="236"/>
        <end position="247"/>
    </location>
</feature>
<keyword evidence="1" id="KW-0175">Coiled coil</keyword>
<evidence type="ECO:0000256" key="1">
    <source>
        <dbReference type="SAM" id="Coils"/>
    </source>
</evidence>
<feature type="coiled-coil region" evidence="1">
    <location>
        <begin position="277"/>
        <end position="309"/>
    </location>
</feature>
<evidence type="ECO:0000256" key="2">
    <source>
        <dbReference type="SAM" id="MobiDB-lite"/>
    </source>
</evidence>
<dbReference type="Proteomes" id="UP000011087">
    <property type="component" value="Unassembled WGS sequence"/>
</dbReference>
<protein>
    <submittedName>
        <fullName evidence="4 5">Uncharacterized protein</fullName>
    </submittedName>
</protein>
<feature type="region of interest" description="Disordered" evidence="2">
    <location>
        <begin position="234"/>
        <end position="253"/>
    </location>
</feature>
<evidence type="ECO:0000256" key="3">
    <source>
        <dbReference type="SAM" id="Phobius"/>
    </source>
</evidence>
<reference evidence="6" key="2">
    <citation type="submission" date="2012-11" db="EMBL/GenBank/DDBJ databases">
        <authorList>
            <person name="Kuo A."/>
            <person name="Curtis B.A."/>
            <person name="Tanifuji G."/>
            <person name="Burki F."/>
            <person name="Gruber A."/>
            <person name="Irimia M."/>
            <person name="Maruyama S."/>
            <person name="Arias M.C."/>
            <person name="Ball S.G."/>
            <person name="Gile G.H."/>
            <person name="Hirakawa Y."/>
            <person name="Hopkins J.F."/>
            <person name="Rensing S.A."/>
            <person name="Schmutz J."/>
            <person name="Symeonidi A."/>
            <person name="Elias M."/>
            <person name="Eveleigh R.J."/>
            <person name="Herman E.K."/>
            <person name="Klute M.J."/>
            <person name="Nakayama T."/>
            <person name="Obornik M."/>
            <person name="Reyes-Prieto A."/>
            <person name="Armbrust E.V."/>
            <person name="Aves S.J."/>
            <person name="Beiko R.G."/>
            <person name="Coutinho P."/>
            <person name="Dacks J.B."/>
            <person name="Durnford D.G."/>
            <person name="Fast N.M."/>
            <person name="Green B.R."/>
            <person name="Grisdale C."/>
            <person name="Hempe F."/>
            <person name="Henrissat B."/>
            <person name="Hoppner M.P."/>
            <person name="Ishida K.-I."/>
            <person name="Kim E."/>
            <person name="Koreny L."/>
            <person name="Kroth P.G."/>
            <person name="Liu Y."/>
            <person name="Malik S.-B."/>
            <person name="Maier U.G."/>
            <person name="McRose D."/>
            <person name="Mock T."/>
            <person name="Neilson J.A."/>
            <person name="Onodera N.T."/>
            <person name="Poole A.M."/>
            <person name="Pritham E.J."/>
            <person name="Richards T.A."/>
            <person name="Rocap G."/>
            <person name="Roy S.W."/>
            <person name="Sarai C."/>
            <person name="Schaack S."/>
            <person name="Shirato S."/>
            <person name="Slamovits C.H."/>
            <person name="Spencer D.F."/>
            <person name="Suzuki S."/>
            <person name="Worden A.Z."/>
            <person name="Zauner S."/>
            <person name="Barry K."/>
            <person name="Bell C."/>
            <person name="Bharti A.K."/>
            <person name="Crow J.A."/>
            <person name="Grimwood J."/>
            <person name="Kramer R."/>
            <person name="Lindquist E."/>
            <person name="Lucas S."/>
            <person name="Salamov A."/>
            <person name="McFadden G.I."/>
            <person name="Lane C.E."/>
            <person name="Keeling P.J."/>
            <person name="Gray M.W."/>
            <person name="Grigoriev I.V."/>
            <person name="Archibald J.M."/>
        </authorList>
    </citation>
    <scope>NUCLEOTIDE SEQUENCE</scope>
    <source>
        <strain evidence="6">CCMP2712</strain>
    </source>
</reference>